<feature type="domain" description="Glutaredoxin" evidence="1">
    <location>
        <begin position="4"/>
        <end position="62"/>
    </location>
</feature>
<dbReference type="InterPro" id="IPR036249">
    <property type="entry name" value="Thioredoxin-like_sf"/>
</dbReference>
<dbReference type="Gene3D" id="3.40.30.10">
    <property type="entry name" value="Glutaredoxin"/>
    <property type="match status" value="1"/>
</dbReference>
<evidence type="ECO:0000259" key="1">
    <source>
        <dbReference type="Pfam" id="PF00462"/>
    </source>
</evidence>
<dbReference type="SUPFAM" id="SSF52833">
    <property type="entry name" value="Thioredoxin-like"/>
    <property type="match status" value="1"/>
</dbReference>
<dbReference type="EMBL" id="JMIY01000004">
    <property type="protein sequence ID" value="KCZ71847.1"/>
    <property type="molecule type" value="Genomic_DNA"/>
</dbReference>
<evidence type="ECO:0000313" key="2">
    <source>
        <dbReference type="EMBL" id="KCZ71847.1"/>
    </source>
</evidence>
<proteinExistence type="predicted"/>
<comment type="caution">
    <text evidence="2">The sequence shown here is derived from an EMBL/GenBank/DDBJ whole genome shotgun (WGS) entry which is preliminary data.</text>
</comment>
<dbReference type="Pfam" id="PF00462">
    <property type="entry name" value="Glutaredoxin"/>
    <property type="match status" value="1"/>
</dbReference>
<gene>
    <name evidence="2" type="ORF">ANME2D_01902</name>
</gene>
<dbReference type="PROSITE" id="PS51354">
    <property type="entry name" value="GLUTAREDOXIN_2"/>
    <property type="match status" value="1"/>
</dbReference>
<keyword evidence="3" id="KW-1185">Reference proteome</keyword>
<organism evidence="2 3">
    <name type="scientific">Candidatus Methanoperedens nitratireducens</name>
    <dbReference type="NCBI Taxonomy" id="1392998"/>
    <lineage>
        <taxon>Archaea</taxon>
        <taxon>Methanobacteriati</taxon>
        <taxon>Methanobacteriota</taxon>
        <taxon>Stenosarchaea group</taxon>
        <taxon>Methanomicrobia</taxon>
        <taxon>Methanosarcinales</taxon>
        <taxon>ANME-2 cluster</taxon>
        <taxon>Candidatus Methanoperedentaceae</taxon>
        <taxon>Candidatus Methanoperedens</taxon>
    </lineage>
</organism>
<dbReference type="InterPro" id="IPR002109">
    <property type="entry name" value="Glutaredoxin"/>
</dbReference>
<evidence type="ECO:0000313" key="3">
    <source>
        <dbReference type="Proteomes" id="UP000027153"/>
    </source>
</evidence>
<dbReference type="AlphaFoldDB" id="A0A062V3C6"/>
<dbReference type="RefSeq" id="WP_048090852.1">
    <property type="nucleotide sequence ID" value="NZ_JMIY01000004.1"/>
</dbReference>
<protein>
    <submittedName>
        <fullName evidence="2">Glutaredoxin-like protein</fullName>
    </submittedName>
</protein>
<dbReference type="OrthoDB" id="197796at2157"/>
<name>A0A062V3C6_9EURY</name>
<sequence>MQDVLIYSTINCPNCRLLKQLLDKKNIPYKEVDMATPAALTELRMNGVFTMTAPVLQIGSRFYTYKELFSQDRIDQSKLDNLLNA</sequence>
<accession>A0A062V3C6</accession>
<dbReference type="CDD" id="cd02976">
    <property type="entry name" value="NrdH"/>
    <property type="match status" value="1"/>
</dbReference>
<dbReference type="Proteomes" id="UP000027153">
    <property type="component" value="Unassembled WGS sequence"/>
</dbReference>
<reference evidence="2 3" key="1">
    <citation type="journal article" date="2013" name="Nature">
        <title>Anaerobic oxidation of methane coupled to nitrate reduction in a novel archaeal lineage.</title>
        <authorList>
            <person name="Haroon M.F."/>
            <person name="Hu S."/>
            <person name="Shi Y."/>
            <person name="Imelfort M."/>
            <person name="Keller J."/>
            <person name="Hugenholtz P."/>
            <person name="Yuan Z."/>
            <person name="Tyson G.W."/>
        </authorList>
    </citation>
    <scope>NUCLEOTIDE SEQUENCE [LARGE SCALE GENOMIC DNA]</scope>
    <source>
        <strain evidence="2 3">ANME-2d</strain>
    </source>
</reference>